<feature type="compositionally biased region" description="Basic and acidic residues" evidence="1">
    <location>
        <begin position="252"/>
        <end position="261"/>
    </location>
</feature>
<dbReference type="EMBL" id="KE747824">
    <property type="protein sequence ID" value="RMZ70730.1"/>
    <property type="molecule type" value="Genomic_DNA"/>
</dbReference>
<sequence length="381" mass="42106">MATTTAPPRQEQPPSSTPANPANVHIGTLEEMLNLTFKHSGLYIKELQADGGTGRMKQQLQRVIPHATERFHDALDELENEVRLAQTVLRRDMALLKQDRKKREAAAKQHEVEKARLAAESKPVQAVTVVAEPVTVEKSPTPAPPEPVVKQEAPEPAKAKEPEPEPPVQREAEDTKAPPPIETHLEPPKDPLFDATPTTGNHQDSEFDFDAMFGDHMDETGDDNPHNDMMDTTDDMHFNLDGGNDEPSLLRGLEDFAKGSTDDNANQSSNMDMDFTMPDLPGFDITTDSKTNTNTDTNANTATKPAPPQPEPEPEPEPALKPDEPKPVAQPPPEANKEETSTNDDMLGTMATDNLEDLFNMDEYENPEQSSFDDAFFNFDQ</sequence>
<keyword evidence="2" id="KW-0436">Ligase</keyword>
<evidence type="ECO:0000256" key="1">
    <source>
        <dbReference type="SAM" id="MobiDB-lite"/>
    </source>
</evidence>
<keyword evidence="3" id="KW-1185">Reference proteome</keyword>
<evidence type="ECO:0000313" key="2">
    <source>
        <dbReference type="EMBL" id="RMZ70730.1"/>
    </source>
</evidence>
<feature type="region of interest" description="Disordered" evidence="1">
    <location>
        <begin position="1"/>
        <end position="23"/>
    </location>
</feature>
<feature type="compositionally biased region" description="Polar residues" evidence="1">
    <location>
        <begin position="262"/>
        <end position="271"/>
    </location>
</feature>
<feature type="compositionally biased region" description="Basic and acidic residues" evidence="1">
    <location>
        <begin position="183"/>
        <end position="192"/>
    </location>
</feature>
<feature type="compositionally biased region" description="Acidic residues" evidence="1">
    <location>
        <begin position="354"/>
        <end position="366"/>
    </location>
</feature>
<dbReference type="Proteomes" id="UP000265663">
    <property type="component" value="Unassembled WGS sequence"/>
</dbReference>
<gene>
    <name evidence="2" type="ORF">GMOD_00000862</name>
</gene>
<feature type="compositionally biased region" description="Basic and acidic residues" evidence="1">
    <location>
        <begin position="152"/>
        <end position="176"/>
    </location>
</feature>
<reference evidence="2 3" key="1">
    <citation type="journal article" date="2014" name="PLoS ONE">
        <title>De novo Genome Assembly of the Fungal Plant Pathogen Pyrenophora semeniperda.</title>
        <authorList>
            <person name="Soliai M.M."/>
            <person name="Meyer S.E."/>
            <person name="Udall J.A."/>
            <person name="Elzinga D.E."/>
            <person name="Hermansen R.A."/>
            <person name="Bodily P.M."/>
            <person name="Hart A.A."/>
            <person name="Coleman C.E."/>
        </authorList>
    </citation>
    <scope>NUCLEOTIDE SEQUENCE [LARGE SCALE GENOMIC DNA]</scope>
    <source>
        <strain evidence="2 3">CCB06</strain>
        <tissue evidence="2">Mycelium</tissue>
    </source>
</reference>
<accession>A0A3M7M8M7</accession>
<organism evidence="2 3">
    <name type="scientific">Pyrenophora seminiperda CCB06</name>
    <dbReference type="NCBI Taxonomy" id="1302712"/>
    <lineage>
        <taxon>Eukaryota</taxon>
        <taxon>Fungi</taxon>
        <taxon>Dikarya</taxon>
        <taxon>Ascomycota</taxon>
        <taxon>Pezizomycotina</taxon>
        <taxon>Dothideomycetes</taxon>
        <taxon>Pleosporomycetidae</taxon>
        <taxon>Pleosporales</taxon>
        <taxon>Pleosporineae</taxon>
        <taxon>Pleosporaceae</taxon>
        <taxon>Pyrenophora</taxon>
    </lineage>
</organism>
<dbReference type="OrthoDB" id="5409998at2759"/>
<feature type="compositionally biased region" description="Polar residues" evidence="1">
    <location>
        <begin position="1"/>
        <end position="20"/>
    </location>
</feature>
<evidence type="ECO:0000313" key="3">
    <source>
        <dbReference type="Proteomes" id="UP000265663"/>
    </source>
</evidence>
<protein>
    <submittedName>
        <fullName evidence="2">Tubulin-tyrsoine ligase</fullName>
    </submittedName>
</protein>
<proteinExistence type="predicted"/>
<feature type="compositionally biased region" description="Low complexity" evidence="1">
    <location>
        <begin position="286"/>
        <end position="304"/>
    </location>
</feature>
<dbReference type="AlphaFoldDB" id="A0A3M7M8M7"/>
<dbReference type="GO" id="GO:0016874">
    <property type="term" value="F:ligase activity"/>
    <property type="evidence" value="ECO:0007669"/>
    <property type="project" value="UniProtKB-KW"/>
</dbReference>
<feature type="region of interest" description="Disordered" evidence="1">
    <location>
        <begin position="134"/>
        <end position="381"/>
    </location>
</feature>
<feature type="compositionally biased region" description="Basic and acidic residues" evidence="1">
    <location>
        <begin position="213"/>
        <end position="238"/>
    </location>
</feature>
<name>A0A3M7M8M7_9PLEO</name>